<dbReference type="AlphaFoldDB" id="A0A0N0BI46"/>
<evidence type="ECO:0000256" key="14">
    <source>
        <dbReference type="ARBA" id="ARBA00093680"/>
    </source>
</evidence>
<keyword evidence="9" id="KW-0862">Zinc</keyword>
<dbReference type="PROSITE" id="PS50865">
    <property type="entry name" value="ZF_MYND_2"/>
    <property type="match status" value="1"/>
</dbReference>
<dbReference type="PROSITE" id="PS50280">
    <property type="entry name" value="SET"/>
    <property type="match status" value="1"/>
</dbReference>
<evidence type="ECO:0000256" key="12">
    <source>
        <dbReference type="ARBA" id="ARBA00093423"/>
    </source>
</evidence>
<keyword evidence="19" id="KW-1185">Reference proteome</keyword>
<feature type="domain" description="MYND-type" evidence="17">
    <location>
        <begin position="220"/>
        <end position="260"/>
    </location>
</feature>
<evidence type="ECO:0000259" key="17">
    <source>
        <dbReference type="PROSITE" id="PS50865"/>
    </source>
</evidence>
<evidence type="ECO:0000259" key="16">
    <source>
        <dbReference type="PROSITE" id="PS50280"/>
    </source>
</evidence>
<organism evidence="18 19">
    <name type="scientific">Melipona quadrifasciata</name>
    <dbReference type="NCBI Taxonomy" id="166423"/>
    <lineage>
        <taxon>Eukaryota</taxon>
        <taxon>Metazoa</taxon>
        <taxon>Ecdysozoa</taxon>
        <taxon>Arthropoda</taxon>
        <taxon>Hexapoda</taxon>
        <taxon>Insecta</taxon>
        <taxon>Pterygota</taxon>
        <taxon>Neoptera</taxon>
        <taxon>Endopterygota</taxon>
        <taxon>Hymenoptera</taxon>
        <taxon>Apocrita</taxon>
        <taxon>Aculeata</taxon>
        <taxon>Apoidea</taxon>
        <taxon>Anthophila</taxon>
        <taxon>Apidae</taxon>
        <taxon>Melipona</taxon>
    </lineage>
</organism>
<comment type="function">
    <text evidence="12">Protein-lysine N-methyltransferase. Monomethylates PRMT5, modulating its transcriptional activity. May also act as a histone methyltransferase. Plays a critical role in cardiac development. Acts as a key epigenetic regulator of gene expression during cardiac development via its dual activities as a methyltransferase and negative regulator of HDAC1.</text>
</comment>
<accession>A0A0N0BI46</accession>
<evidence type="ECO:0000256" key="5">
    <source>
        <dbReference type="ARBA" id="ARBA00022679"/>
    </source>
</evidence>
<dbReference type="PROSITE" id="PS01360">
    <property type="entry name" value="ZF_MYND_1"/>
    <property type="match status" value="1"/>
</dbReference>
<dbReference type="Pfam" id="PF00856">
    <property type="entry name" value="SET"/>
    <property type="match status" value="1"/>
</dbReference>
<evidence type="ECO:0000256" key="1">
    <source>
        <dbReference type="ARBA" id="ARBA00004123"/>
    </source>
</evidence>
<evidence type="ECO:0000256" key="2">
    <source>
        <dbReference type="ARBA" id="ARBA00004496"/>
    </source>
</evidence>
<proteinExistence type="predicted"/>
<evidence type="ECO:0000256" key="11">
    <source>
        <dbReference type="ARBA" id="ARBA00048985"/>
    </source>
</evidence>
<dbReference type="Gene3D" id="1.10.220.160">
    <property type="match status" value="1"/>
</dbReference>
<feature type="domain" description="SET" evidence="16">
    <location>
        <begin position="168"/>
        <end position="450"/>
    </location>
</feature>
<keyword evidence="8 15" id="KW-0863">Zinc-finger</keyword>
<dbReference type="STRING" id="166423.A0A0N0BI46"/>
<sequence length="683" mass="79500">MEWQKVLEIFTHQLKPIVKDKIKREDELMSCLWNDQNIKKLVCLWLDNHYDRRECKSIAKAQAFKKMGNKEFQAKNYNKSIESYTKCALYASINSCELPVAMANRSASLFYLGRYDDCIKDIQLAIKLNYPKQLQYKLYLRLLQCYLKLGKQQLAEEILTTVQKMIHDSDYIVPSMKDRIYNEELGRHVVANKCIKKGDILFMEKPVGFVLLSHDTLSLCPHCICSNTDIPVPCTTCINNFYCNDYCLTEAWSSYHCWECPGSQMELWKEIGIGHLALKVLLTCTTTTDKVKFNEMQNLVTNFDKLSMDDLRIYGITAIMLTIYLSKYTDFFETNNLEDCLMSKFSDNSFNMNFNILTSNDKQLYVSSLLLRYILQLIGNGHAITKSNTLLSNDSSMNEQDIVATGVYPSASMMNHSCDPNIINIFMNQYLIVRASKDIAKDEEILNCYGPHYRYMTTEDRQKILKSQYCFTCKCTACTLPRLQYFMERFNAIKCMKCNGPVYNTIDSIHCLNCDKTQNYSRNEIIKAKELFEAAQISINLGKTDEALDKLKKCLRIRRRVLYKYNEDITNTLNLMGEVYKIMGQWIDSITCLENALAAVRERFGSYSIEFLNQLNDLTDVCLIYLGKELNININIYKKILKKTQNYLNQLEKIASFNYGSWNKIYEDIKQKQKKMTVIEHKI</sequence>
<dbReference type="GO" id="GO:0042826">
    <property type="term" value="F:histone deacetylase binding"/>
    <property type="evidence" value="ECO:0007669"/>
    <property type="project" value="TreeGrafter"/>
</dbReference>
<dbReference type="GO" id="GO:0008757">
    <property type="term" value="F:S-adenosylmethionine-dependent methyltransferase activity"/>
    <property type="evidence" value="ECO:0007669"/>
    <property type="project" value="UniProtKB-ARBA"/>
</dbReference>
<dbReference type="CDD" id="cd10536">
    <property type="entry name" value="SET_SMYD4"/>
    <property type="match status" value="1"/>
</dbReference>
<comment type="catalytic activity">
    <reaction evidence="11">
        <text>L-lysyl-[protein] + S-adenosyl-L-methionine = N(6)-methyl-L-lysyl-[protein] + S-adenosyl-L-homocysteine + H(+)</text>
        <dbReference type="Rhea" id="RHEA:51736"/>
        <dbReference type="Rhea" id="RHEA-COMP:9752"/>
        <dbReference type="Rhea" id="RHEA-COMP:13053"/>
        <dbReference type="ChEBI" id="CHEBI:15378"/>
        <dbReference type="ChEBI" id="CHEBI:29969"/>
        <dbReference type="ChEBI" id="CHEBI:57856"/>
        <dbReference type="ChEBI" id="CHEBI:59789"/>
        <dbReference type="ChEBI" id="CHEBI:61929"/>
    </reaction>
</comment>
<dbReference type="GO" id="GO:0008170">
    <property type="term" value="F:N-methyltransferase activity"/>
    <property type="evidence" value="ECO:0007669"/>
    <property type="project" value="UniProtKB-ARBA"/>
</dbReference>
<dbReference type="Proteomes" id="UP000053105">
    <property type="component" value="Unassembled WGS sequence"/>
</dbReference>
<evidence type="ECO:0000256" key="3">
    <source>
        <dbReference type="ARBA" id="ARBA00022490"/>
    </source>
</evidence>
<evidence type="ECO:0000256" key="13">
    <source>
        <dbReference type="ARBA" id="ARBA00093635"/>
    </source>
</evidence>
<dbReference type="InterPro" id="IPR002893">
    <property type="entry name" value="Znf_MYND"/>
</dbReference>
<dbReference type="InterPro" id="IPR044421">
    <property type="entry name" value="SMYD4_SET"/>
</dbReference>
<dbReference type="PANTHER" id="PTHR46165">
    <property type="entry name" value="SET AND MYND DOMAIN-CONTAINING PROTEIN 4"/>
    <property type="match status" value="1"/>
</dbReference>
<dbReference type="GO" id="GO:0008276">
    <property type="term" value="F:protein methyltransferase activity"/>
    <property type="evidence" value="ECO:0007669"/>
    <property type="project" value="UniProtKB-ARBA"/>
</dbReference>
<dbReference type="Gene3D" id="6.10.140.2220">
    <property type="match status" value="1"/>
</dbReference>
<name>A0A0N0BI46_9HYME</name>
<protein>
    <recommendedName>
        <fullName evidence="13">Protein-lysine N-methyltransferase SMYD4</fullName>
    </recommendedName>
    <alternativeName>
        <fullName evidence="14">SET and MYND domain-containing protein 4</fullName>
    </alternativeName>
</protein>
<dbReference type="GO" id="GO:0008270">
    <property type="term" value="F:zinc ion binding"/>
    <property type="evidence" value="ECO:0007669"/>
    <property type="project" value="UniProtKB-KW"/>
</dbReference>
<comment type="subcellular location">
    <subcellularLocation>
        <location evidence="2">Cytoplasm</location>
    </subcellularLocation>
    <subcellularLocation>
        <location evidence="1">Nucleus</location>
    </subcellularLocation>
</comment>
<dbReference type="Gene3D" id="2.170.270.10">
    <property type="entry name" value="SET domain"/>
    <property type="match status" value="1"/>
</dbReference>
<evidence type="ECO:0000256" key="8">
    <source>
        <dbReference type="ARBA" id="ARBA00022771"/>
    </source>
</evidence>
<keyword evidence="7" id="KW-0479">Metal-binding</keyword>
<keyword evidence="6" id="KW-0949">S-adenosyl-L-methionine</keyword>
<evidence type="ECO:0000256" key="9">
    <source>
        <dbReference type="ARBA" id="ARBA00022833"/>
    </source>
</evidence>
<evidence type="ECO:0000256" key="6">
    <source>
        <dbReference type="ARBA" id="ARBA00022691"/>
    </source>
</evidence>
<dbReference type="EMBL" id="KQ435735">
    <property type="protein sequence ID" value="KOX77184.1"/>
    <property type="molecule type" value="Genomic_DNA"/>
</dbReference>
<evidence type="ECO:0000256" key="4">
    <source>
        <dbReference type="ARBA" id="ARBA00022603"/>
    </source>
</evidence>
<evidence type="ECO:0000256" key="15">
    <source>
        <dbReference type="PROSITE-ProRule" id="PRU00134"/>
    </source>
</evidence>
<dbReference type="PANTHER" id="PTHR46165:SF2">
    <property type="entry name" value="SET AND MYND DOMAIN-CONTAINING PROTEIN 4"/>
    <property type="match status" value="1"/>
</dbReference>
<evidence type="ECO:0000256" key="7">
    <source>
        <dbReference type="ARBA" id="ARBA00022723"/>
    </source>
</evidence>
<dbReference type="SUPFAM" id="SSF48452">
    <property type="entry name" value="TPR-like"/>
    <property type="match status" value="2"/>
</dbReference>
<keyword evidence="5" id="KW-0808">Transferase</keyword>
<dbReference type="GO" id="GO:0032259">
    <property type="term" value="P:methylation"/>
    <property type="evidence" value="ECO:0007669"/>
    <property type="project" value="UniProtKB-KW"/>
</dbReference>
<dbReference type="GO" id="GO:0005737">
    <property type="term" value="C:cytoplasm"/>
    <property type="evidence" value="ECO:0007669"/>
    <property type="project" value="UniProtKB-SubCell"/>
</dbReference>
<evidence type="ECO:0000313" key="18">
    <source>
        <dbReference type="EMBL" id="KOX77184.1"/>
    </source>
</evidence>
<dbReference type="InterPro" id="IPR052097">
    <property type="entry name" value="SET-MYND_domain_protein"/>
</dbReference>
<dbReference type="Gene3D" id="1.25.40.10">
    <property type="entry name" value="Tetratricopeptide repeat domain"/>
    <property type="match status" value="2"/>
</dbReference>
<dbReference type="SMART" id="SM00028">
    <property type="entry name" value="TPR"/>
    <property type="match status" value="5"/>
</dbReference>
<dbReference type="InterPro" id="IPR019734">
    <property type="entry name" value="TPR_rpt"/>
</dbReference>
<evidence type="ECO:0000256" key="10">
    <source>
        <dbReference type="ARBA" id="ARBA00023242"/>
    </source>
</evidence>
<keyword evidence="10" id="KW-0539">Nucleus</keyword>
<reference evidence="18 19" key="1">
    <citation type="submission" date="2015-07" db="EMBL/GenBank/DDBJ databases">
        <title>The genome of Melipona quadrifasciata.</title>
        <authorList>
            <person name="Pan H."/>
            <person name="Kapheim K."/>
        </authorList>
    </citation>
    <scope>NUCLEOTIDE SEQUENCE [LARGE SCALE GENOMIC DNA]</scope>
    <source>
        <strain evidence="18">0111107301</strain>
        <tissue evidence="18">Whole body</tissue>
    </source>
</reference>
<dbReference type="InterPro" id="IPR001214">
    <property type="entry name" value="SET_dom"/>
</dbReference>
<dbReference type="SMART" id="SM00317">
    <property type="entry name" value="SET"/>
    <property type="match status" value="1"/>
</dbReference>
<evidence type="ECO:0000313" key="19">
    <source>
        <dbReference type="Proteomes" id="UP000053105"/>
    </source>
</evidence>
<gene>
    <name evidence="18" type="ORF">WN51_10274</name>
</gene>
<dbReference type="OrthoDB" id="62495at2759"/>
<keyword evidence="4" id="KW-0489">Methyltransferase</keyword>
<keyword evidence="3" id="KW-0963">Cytoplasm</keyword>
<dbReference type="SUPFAM" id="SSF82199">
    <property type="entry name" value="SET domain"/>
    <property type="match status" value="1"/>
</dbReference>
<dbReference type="InterPro" id="IPR046341">
    <property type="entry name" value="SET_dom_sf"/>
</dbReference>
<dbReference type="GO" id="GO:0005634">
    <property type="term" value="C:nucleus"/>
    <property type="evidence" value="ECO:0007669"/>
    <property type="project" value="UniProtKB-SubCell"/>
</dbReference>
<dbReference type="InterPro" id="IPR011990">
    <property type="entry name" value="TPR-like_helical_dom_sf"/>
</dbReference>